<evidence type="ECO:0000313" key="2">
    <source>
        <dbReference type="Proteomes" id="UP000078597"/>
    </source>
</evidence>
<feature type="non-terminal residue" evidence="1">
    <location>
        <position position="153"/>
    </location>
</feature>
<evidence type="ECO:0000313" key="1">
    <source>
        <dbReference type="EMBL" id="SBS95852.1"/>
    </source>
</evidence>
<dbReference type="AlphaFoldDB" id="A0A1A8WSD4"/>
<proteinExistence type="predicted"/>
<accession>A0A1A8WSD4</accession>
<protein>
    <submittedName>
        <fullName evidence="1">PIR Superfamily Protein</fullName>
    </submittedName>
</protein>
<organism evidence="1 2">
    <name type="scientific">Plasmodium malariae</name>
    <dbReference type="NCBI Taxonomy" id="5858"/>
    <lineage>
        <taxon>Eukaryota</taxon>
        <taxon>Sar</taxon>
        <taxon>Alveolata</taxon>
        <taxon>Apicomplexa</taxon>
        <taxon>Aconoidasida</taxon>
        <taxon>Haemosporida</taxon>
        <taxon>Plasmodiidae</taxon>
        <taxon>Plasmodium</taxon>
        <taxon>Plasmodium (Plasmodium)</taxon>
    </lineage>
</organism>
<gene>
    <name evidence="1" type="ORF">PMALA_049700</name>
</gene>
<name>A0A1A8WSD4_PLAMA</name>
<dbReference type="Proteomes" id="UP000078597">
    <property type="component" value="Unassembled WGS sequence"/>
</dbReference>
<sequence>MTSRYTKENETSVTLLLKYRKEFDEAIANIKNEKRGELDENPIRKCASIDDGDFIQPRQEIGRYLIEIKINSDEKYNKNSDFFQKYKEFSSRTDNLCIAEIKKIDRDTLTKFTDLYDLYEEFDNFNGSNVLSNSISCNPIKKCYNFYNNKYRE</sequence>
<dbReference type="EMBL" id="FLQW01003518">
    <property type="protein sequence ID" value="SBS95852.1"/>
    <property type="molecule type" value="Genomic_DNA"/>
</dbReference>
<reference evidence="2" key="1">
    <citation type="submission" date="2016-05" db="EMBL/GenBank/DDBJ databases">
        <authorList>
            <person name="Naeem Raeece"/>
        </authorList>
    </citation>
    <scope>NUCLEOTIDE SEQUENCE [LARGE SCALE GENOMIC DNA]</scope>
</reference>